<evidence type="ECO:0000256" key="3">
    <source>
        <dbReference type="ARBA" id="ARBA00022741"/>
    </source>
</evidence>
<dbReference type="PROSITE" id="PS51194">
    <property type="entry name" value="HELICASE_CTER"/>
    <property type="match status" value="1"/>
</dbReference>
<dbReference type="InterPro" id="IPR001650">
    <property type="entry name" value="Helicase_C-like"/>
</dbReference>
<dbReference type="Gene3D" id="3.40.50.300">
    <property type="entry name" value="P-loop containing nucleotide triphosphate hydrolases"/>
    <property type="match status" value="1"/>
</dbReference>
<proteinExistence type="inferred from homology"/>
<evidence type="ECO:0000256" key="8">
    <source>
        <dbReference type="ARBA" id="ARBA00023242"/>
    </source>
</evidence>
<evidence type="ECO:0000259" key="10">
    <source>
        <dbReference type="PROSITE" id="PS51192"/>
    </source>
</evidence>
<dbReference type="GO" id="GO:0005524">
    <property type="term" value="F:ATP binding"/>
    <property type="evidence" value="ECO:0007669"/>
    <property type="project" value="UniProtKB-KW"/>
</dbReference>
<feature type="domain" description="Helicase ATP-binding" evidence="10">
    <location>
        <begin position="232"/>
        <end position="399"/>
    </location>
</feature>
<feature type="compositionally biased region" description="Basic and acidic residues" evidence="9">
    <location>
        <begin position="43"/>
        <end position="61"/>
    </location>
</feature>
<dbReference type="PROSITE" id="PS51192">
    <property type="entry name" value="HELICASE_ATP_BIND_1"/>
    <property type="match status" value="1"/>
</dbReference>
<dbReference type="KEGG" id="zmk:HG535_0F03360"/>
<dbReference type="CDD" id="cd18793">
    <property type="entry name" value="SF2_C_SNF"/>
    <property type="match status" value="1"/>
</dbReference>
<keyword evidence="7" id="KW-0175">Coiled coil</keyword>
<dbReference type="InterPro" id="IPR014001">
    <property type="entry name" value="Helicase_ATP-bd"/>
</dbReference>
<reference evidence="12 13" key="1">
    <citation type="submission" date="2020-07" db="EMBL/GenBank/DDBJ databases">
        <title>The yeast mating-type switching endonuclease HO is a domesticated member of an unorthodox homing genetic element family.</title>
        <authorList>
            <person name="Coughlan A.Y."/>
            <person name="Lombardi L."/>
            <person name="Braun-Galleani S."/>
            <person name="Martos A.R."/>
            <person name="Galeote V."/>
            <person name="Bigey F."/>
            <person name="Dequin S."/>
            <person name="Byrne K.P."/>
            <person name="Wolfe K.H."/>
        </authorList>
    </citation>
    <scope>NUCLEOTIDE SEQUENCE [LARGE SCALE GENOMIC DNA]</scope>
    <source>
        <strain evidence="12 13">NRRL Y-6702</strain>
    </source>
</reference>
<organism evidence="12 13">
    <name type="scientific">Zygotorulaspora mrakii</name>
    <name type="common">Zygosaccharomyces mrakii</name>
    <dbReference type="NCBI Taxonomy" id="42260"/>
    <lineage>
        <taxon>Eukaryota</taxon>
        <taxon>Fungi</taxon>
        <taxon>Dikarya</taxon>
        <taxon>Ascomycota</taxon>
        <taxon>Saccharomycotina</taxon>
        <taxon>Saccharomycetes</taxon>
        <taxon>Saccharomycetales</taxon>
        <taxon>Saccharomycetaceae</taxon>
        <taxon>Zygotorulaspora</taxon>
    </lineage>
</organism>
<dbReference type="GO" id="GO:0004386">
    <property type="term" value="F:helicase activity"/>
    <property type="evidence" value="ECO:0007669"/>
    <property type="project" value="UniProtKB-KW"/>
</dbReference>
<evidence type="ECO:0000256" key="2">
    <source>
        <dbReference type="ARBA" id="ARBA00007025"/>
    </source>
</evidence>
<keyword evidence="3" id="KW-0547">Nucleotide-binding</keyword>
<dbReference type="EMBL" id="CP058609">
    <property type="protein sequence ID" value="QLG73825.1"/>
    <property type="molecule type" value="Genomic_DNA"/>
</dbReference>
<dbReference type="SUPFAM" id="SSF52540">
    <property type="entry name" value="P-loop containing nucleoside triphosphate hydrolases"/>
    <property type="match status" value="2"/>
</dbReference>
<dbReference type="GeneID" id="59237584"/>
<evidence type="ECO:0000313" key="12">
    <source>
        <dbReference type="EMBL" id="QLG73825.1"/>
    </source>
</evidence>
<gene>
    <name evidence="12" type="ORF">HG535_0F03360</name>
</gene>
<dbReference type="AlphaFoldDB" id="A0A7H9B573"/>
<evidence type="ECO:0000256" key="6">
    <source>
        <dbReference type="ARBA" id="ARBA00022840"/>
    </source>
</evidence>
<keyword evidence="8" id="KW-0539">Nucleus</keyword>
<evidence type="ECO:0000256" key="1">
    <source>
        <dbReference type="ARBA" id="ARBA00004123"/>
    </source>
</evidence>
<dbReference type="FunFam" id="3.40.50.10810:FF:000015">
    <property type="entry name" value="lymphoid-specific helicase isoform X1"/>
    <property type="match status" value="1"/>
</dbReference>
<comment type="subcellular location">
    <subcellularLocation>
        <location evidence="1">Nucleus</location>
    </subcellularLocation>
</comment>
<feature type="compositionally biased region" description="Basic and acidic residues" evidence="9">
    <location>
        <begin position="80"/>
        <end position="104"/>
    </location>
</feature>
<keyword evidence="13" id="KW-1185">Reference proteome</keyword>
<dbReference type="SMART" id="SM00487">
    <property type="entry name" value="DEXDc"/>
    <property type="match status" value="1"/>
</dbReference>
<sequence length="852" mass="98057">MTAESRRRALRKGNEKVDYGEKEESDLDSESVVSESRNSSGSDDLKDGGSDIEEVWLHDDLDGNEDVALDSDDDETDLKEEDKKLNDLLEQSRLKLKQERQNDDKDSDDDDSDKDENMDSRSVSLKLKKLNEFVTQSRVYSGVIADTLFERSKQRQREVEAQIEAEKKKMTAEPPKKKTKTRSIVDFFKPKTKEEAQPSALLEDSIIAEQQPSLLKNCILKPYQLDGLNWLITLYENGLNGILADDMGLGKTIQSIALLAFIYEMDTKGPFLIAVPLSTIDNWVNEFSRFAPDIPKLKYYHQGGARERIKLMNKFFREHKSTGVVITSYEMIIRDSNEIMSRSWKFLIVDEGHRLKNINCKLIQELKRVNTRNKLLLTGTPLQNNLAELWALLNFIMPDIFSDFEIFNKWFDFRDLDLQNNSAKLNKIINDELEKNLISNLHTILKPFLLRRLKKVVLSGILPPKREYIVNCPLTPIQRKFYNMGLTGNLKKTILKEMIKSFFTLNTEYIGTVSNKSIRNFINYKLKESNNDIVNLEDRDDTNKRMEKVYQTHMHKEFCNIKLQNMIMQLRQIVDSTYLFYFPFLQPKDLTLEQLLNTSGKLKMLQTLVIPLCENGHKVLIFSQFVRMLDLIEDWCDLNSLKTLRIDGSVDNETRKEHIDELNSSNSKCDIFLLSTRAAGLGINLIGADTVVLFDSDWNPQVDLQAMDRCHRIGQDKPVIVYRLCCDNTVEHVILTRAANKRRLEKLVIQMGQFSTLKKLALNEGSFLQQKKGAAARTSNKDIIQELSRLLVTGESSIGFASKDSDQTNHDEQPLTEQELLELMDRSPSAYDPERTVELPHVCLFETTAGEL</sequence>
<dbReference type="InterPro" id="IPR038718">
    <property type="entry name" value="SNF2-like_sf"/>
</dbReference>
<accession>A0A7H9B573</accession>
<dbReference type="PANTHER" id="PTHR10799">
    <property type="entry name" value="SNF2/RAD54 HELICASE FAMILY"/>
    <property type="match status" value="1"/>
</dbReference>
<comment type="similarity">
    <text evidence="2">Belongs to the SNF2/RAD54 helicase family.</text>
</comment>
<protein>
    <submittedName>
        <fullName evidence="12">Uncharacterized protein</fullName>
    </submittedName>
</protein>
<evidence type="ECO:0000256" key="4">
    <source>
        <dbReference type="ARBA" id="ARBA00022801"/>
    </source>
</evidence>
<evidence type="ECO:0000256" key="7">
    <source>
        <dbReference type="ARBA" id="ARBA00023054"/>
    </source>
</evidence>
<dbReference type="Pfam" id="PF00271">
    <property type="entry name" value="Helicase_C"/>
    <property type="match status" value="1"/>
</dbReference>
<dbReference type="InterPro" id="IPR000330">
    <property type="entry name" value="SNF2_N"/>
</dbReference>
<feature type="compositionally biased region" description="Basic and acidic residues" evidence="9">
    <location>
        <begin position="1"/>
        <end position="22"/>
    </location>
</feature>
<dbReference type="RefSeq" id="XP_037145551.1">
    <property type="nucleotide sequence ID" value="XM_037289656.1"/>
</dbReference>
<keyword evidence="6" id="KW-0067">ATP-binding</keyword>
<name>A0A7H9B573_ZYGMR</name>
<feature type="domain" description="Helicase C-terminal" evidence="11">
    <location>
        <begin position="604"/>
        <end position="755"/>
    </location>
</feature>
<dbReference type="GO" id="GO:0005634">
    <property type="term" value="C:nucleus"/>
    <property type="evidence" value="ECO:0007669"/>
    <property type="project" value="UniProtKB-SubCell"/>
</dbReference>
<dbReference type="Pfam" id="PF00176">
    <property type="entry name" value="SNF2-rel_dom"/>
    <property type="match status" value="1"/>
</dbReference>
<keyword evidence="4" id="KW-0378">Hydrolase</keyword>
<dbReference type="GO" id="GO:0016787">
    <property type="term" value="F:hydrolase activity"/>
    <property type="evidence" value="ECO:0007669"/>
    <property type="project" value="UniProtKB-KW"/>
</dbReference>
<dbReference type="OrthoDB" id="5857104at2759"/>
<dbReference type="Gene3D" id="3.40.50.10810">
    <property type="entry name" value="Tandem AAA-ATPase domain"/>
    <property type="match status" value="1"/>
</dbReference>
<dbReference type="SMART" id="SM00490">
    <property type="entry name" value="HELICc"/>
    <property type="match status" value="1"/>
</dbReference>
<feature type="compositionally biased region" description="Acidic residues" evidence="9">
    <location>
        <begin position="62"/>
        <end position="79"/>
    </location>
</feature>
<evidence type="ECO:0000259" key="11">
    <source>
        <dbReference type="PROSITE" id="PS51194"/>
    </source>
</evidence>
<evidence type="ECO:0000313" key="13">
    <source>
        <dbReference type="Proteomes" id="UP000509704"/>
    </source>
</evidence>
<feature type="compositionally biased region" description="Acidic residues" evidence="9">
    <location>
        <begin position="105"/>
        <end position="116"/>
    </location>
</feature>
<dbReference type="InterPro" id="IPR027417">
    <property type="entry name" value="P-loop_NTPase"/>
</dbReference>
<dbReference type="InterPro" id="IPR049730">
    <property type="entry name" value="SNF2/RAD54-like_C"/>
</dbReference>
<evidence type="ECO:0000256" key="9">
    <source>
        <dbReference type="SAM" id="MobiDB-lite"/>
    </source>
</evidence>
<feature type="region of interest" description="Disordered" evidence="9">
    <location>
        <begin position="1"/>
        <end position="122"/>
    </location>
</feature>
<evidence type="ECO:0000256" key="5">
    <source>
        <dbReference type="ARBA" id="ARBA00022806"/>
    </source>
</evidence>
<keyword evidence="5" id="KW-0347">Helicase</keyword>
<feature type="compositionally biased region" description="Low complexity" evidence="9">
    <location>
        <begin position="30"/>
        <end position="42"/>
    </location>
</feature>
<dbReference type="Proteomes" id="UP000509704">
    <property type="component" value="Chromosome 6"/>
</dbReference>